<evidence type="ECO:0000313" key="1">
    <source>
        <dbReference type="EMBL" id="KAJ3490409.1"/>
    </source>
</evidence>
<comment type="caution">
    <text evidence="1">The sequence shown here is derived from an EMBL/GenBank/DDBJ whole genome shotgun (WGS) entry which is preliminary data.</text>
</comment>
<dbReference type="AlphaFoldDB" id="A0A9W8JQ07"/>
<dbReference type="PANTHER" id="PTHR33129">
    <property type="entry name" value="PROTEIN KINASE DOMAIN-CONTAINING PROTEIN-RELATED"/>
    <property type="match status" value="1"/>
</dbReference>
<reference evidence="1" key="1">
    <citation type="submission" date="2022-07" db="EMBL/GenBank/DDBJ databases">
        <title>Genome Sequence of Agrocybe chaxingu.</title>
        <authorList>
            <person name="Buettner E."/>
        </authorList>
    </citation>
    <scope>NUCLEOTIDE SEQUENCE</scope>
    <source>
        <strain evidence="1">MP-N11</strain>
    </source>
</reference>
<name>A0A9W8JQ07_9AGAR</name>
<dbReference type="InterPro" id="IPR052980">
    <property type="entry name" value="Crinkler_effector"/>
</dbReference>
<dbReference type="Proteomes" id="UP001148786">
    <property type="component" value="Unassembled WGS sequence"/>
</dbReference>
<sequence length="447" mass="50375">MSVSEQPGVGLDMIYAYMWGQDRVQVHSDVAGKRWSTIDLTPVRLELNARPDDFLLVRDEYVLAYNTILADTLSQTAGHRSAFLVTGQPGIGKTLFLLYVLARRLQDRHPVALQINSHQYALFDEHGDWVKRLCAIKYIMDVWSQEELQTLLTISNLDVERGMALYDKFGPSPRVVVDILQRRTTEEGYSHEIETGASTLARQFLAMFSNAENLDFSSDPLSKIFTVRPKSSNREIPVLFIPTPVVASALGMAFFTQERAQQHAFFNMLKVHPSLRSAAGWFFESYAHVCFSDPNRDALQAYRRDGGQLSIPRIDQRIAGPSALSDIQPPHNFLLATPRSQLPRSATDGLKKVHKDMNHISGLTWHLVIVGPERGDAEYARDRQKLTDGWETTEVYACELQLGQLTEQLQEKLQIVFNNSSETYQRANSGFSEASVAPETFVSCSFA</sequence>
<gene>
    <name evidence="1" type="ORF">NLJ89_g11435</name>
</gene>
<proteinExistence type="predicted"/>
<organism evidence="1 2">
    <name type="scientific">Agrocybe chaxingu</name>
    <dbReference type="NCBI Taxonomy" id="84603"/>
    <lineage>
        <taxon>Eukaryota</taxon>
        <taxon>Fungi</taxon>
        <taxon>Dikarya</taxon>
        <taxon>Basidiomycota</taxon>
        <taxon>Agaricomycotina</taxon>
        <taxon>Agaricomycetes</taxon>
        <taxon>Agaricomycetidae</taxon>
        <taxon>Agaricales</taxon>
        <taxon>Agaricineae</taxon>
        <taxon>Strophariaceae</taxon>
        <taxon>Agrocybe</taxon>
    </lineage>
</organism>
<keyword evidence="2" id="KW-1185">Reference proteome</keyword>
<dbReference type="PANTHER" id="PTHR33129:SF1">
    <property type="entry name" value="ATP-BINDING PROTEIN"/>
    <property type="match status" value="1"/>
</dbReference>
<evidence type="ECO:0000313" key="2">
    <source>
        <dbReference type="Proteomes" id="UP001148786"/>
    </source>
</evidence>
<protein>
    <submittedName>
        <fullName evidence="1">Uncharacterized protein</fullName>
    </submittedName>
</protein>
<dbReference type="OrthoDB" id="19861at2759"/>
<accession>A0A9W8JQ07</accession>
<dbReference type="EMBL" id="JANKHO010002633">
    <property type="protein sequence ID" value="KAJ3490409.1"/>
    <property type="molecule type" value="Genomic_DNA"/>
</dbReference>